<dbReference type="FunFam" id="3.30.930.10:FF:000040">
    <property type="entry name" value="Asparagine--tRNA ligase, cytoplasmic"/>
    <property type="match status" value="1"/>
</dbReference>
<proteinExistence type="inferred from homology"/>
<keyword evidence="12" id="KW-0175">Coiled coil</keyword>
<dbReference type="GO" id="GO:0004816">
    <property type="term" value="F:asparagine-tRNA ligase activity"/>
    <property type="evidence" value="ECO:0007669"/>
    <property type="project" value="UniProtKB-EC"/>
</dbReference>
<dbReference type="Pfam" id="PF00152">
    <property type="entry name" value="tRNA-synt_2"/>
    <property type="match status" value="1"/>
</dbReference>
<sequence>MSSDLSQKMGEMDISKKVYIDEVIGSDESADGSIAKPFKTPLAAITASASFIDTASFLIKKAQVADAEPTDYQPLAPTAFKKAKKAFELNLKKSKKQAETQAKESASNLAKQEEEEKRIENSKSIVLVQDPSLPPAKFIKINDAVNYRDQRVNVRGWVHRMRIQGKDFMFIVLRDGTVNLQCIMTDKLCHTYEALTLTLESTVSLFGTIKTVPEGKSAPGGHELIVDYWELIGKAPGDSEAVSNKVSADSDPSIQYAQRHLVIRGDNQSAVLKARSYTLRAFRNHFHSIGYLEVTPPCLVQTMVEGGSTLFSLPYYGEEAYLTQSSQLYLESCIPAMGNVYTISESYRAEKSNTRRHLSEFTHCEIEAGFISFEDLLDTIENTVCGVVDTLLNDPVSRQLIEQLNPTFKAPSRPFMRMKYEDAIKWLNEHNVKREDGNDFEFGDDIPESPERFMTDTINRPILLTHFPGPIKSFYMPKTKGDPRVTDSVDLLMPNVGEIVGGSMRIDNYDDMLNAFKSAGLNPDNYYWYLDLSKYGAFPHGGFGLGVERFLAWITDRYTVKECCLYPRFPGRCQP</sequence>
<evidence type="ECO:0000256" key="7">
    <source>
        <dbReference type="ARBA" id="ARBA00022840"/>
    </source>
</evidence>
<evidence type="ECO:0000256" key="10">
    <source>
        <dbReference type="ARBA" id="ARBA00029886"/>
    </source>
</evidence>
<dbReference type="Pfam" id="PF01336">
    <property type="entry name" value="tRNA_anti-codon"/>
    <property type="match status" value="1"/>
</dbReference>
<evidence type="ECO:0000313" key="15">
    <source>
        <dbReference type="Proteomes" id="UP000187283"/>
    </source>
</evidence>
<evidence type="ECO:0000256" key="2">
    <source>
        <dbReference type="ARBA" id="ARBA00008226"/>
    </source>
</evidence>
<comment type="subcellular location">
    <subcellularLocation>
        <location evidence="1">Cytoplasm</location>
    </subcellularLocation>
</comment>
<dbReference type="GO" id="GO:0006421">
    <property type="term" value="P:asparaginyl-tRNA aminoacylation"/>
    <property type="evidence" value="ECO:0007669"/>
    <property type="project" value="InterPro"/>
</dbReference>
<dbReference type="PANTHER" id="PTHR22594:SF16">
    <property type="entry name" value="ASPARAGINE--TRNA LIGASE, CYTOPLASMIC"/>
    <property type="match status" value="1"/>
</dbReference>
<reference evidence="14 15" key="1">
    <citation type="submission" date="2017-01" db="EMBL/GenBank/DDBJ databases">
        <authorList>
            <person name="Mah S.A."/>
            <person name="Swanson W.J."/>
            <person name="Moy G.W."/>
            <person name="Vacquier V.D."/>
        </authorList>
    </citation>
    <scope>NUCLEOTIDE SEQUENCE [LARGE SCALE GENOMIC DNA]</scope>
    <source>
        <strain evidence="14 15">GSMNP</strain>
    </source>
</reference>
<dbReference type="CDD" id="cd00776">
    <property type="entry name" value="AsxRS_core"/>
    <property type="match status" value="1"/>
</dbReference>
<comment type="similarity">
    <text evidence="2">Belongs to the class-II aminoacyl-tRNA synthetase family.</text>
</comment>
<comment type="caution">
    <text evidence="14">The sequence shown here is derived from an EMBL/GenBank/DDBJ whole genome shotgun (WGS) entry which is preliminary data.</text>
</comment>
<comment type="catalytic activity">
    <reaction evidence="11">
        <text>tRNA(Asn) + L-asparagine + ATP = L-asparaginyl-tRNA(Asn) + AMP + diphosphate + H(+)</text>
        <dbReference type="Rhea" id="RHEA:11180"/>
        <dbReference type="Rhea" id="RHEA-COMP:9659"/>
        <dbReference type="Rhea" id="RHEA-COMP:9674"/>
        <dbReference type="ChEBI" id="CHEBI:15378"/>
        <dbReference type="ChEBI" id="CHEBI:30616"/>
        <dbReference type="ChEBI" id="CHEBI:33019"/>
        <dbReference type="ChEBI" id="CHEBI:58048"/>
        <dbReference type="ChEBI" id="CHEBI:78442"/>
        <dbReference type="ChEBI" id="CHEBI:78515"/>
        <dbReference type="ChEBI" id="CHEBI:456215"/>
        <dbReference type="EC" id="6.1.1.22"/>
    </reaction>
</comment>
<dbReference type="OrthoDB" id="1931232at2759"/>
<dbReference type="GO" id="GO:0005737">
    <property type="term" value="C:cytoplasm"/>
    <property type="evidence" value="ECO:0007669"/>
    <property type="project" value="UniProtKB-SubCell"/>
</dbReference>
<evidence type="ECO:0000256" key="8">
    <source>
        <dbReference type="ARBA" id="ARBA00022917"/>
    </source>
</evidence>
<accession>A0A1R1XV18</accession>
<dbReference type="SUPFAM" id="SSF50249">
    <property type="entry name" value="Nucleic acid-binding proteins"/>
    <property type="match status" value="1"/>
</dbReference>
<name>A0A1R1XV18_9FUNG</name>
<evidence type="ECO:0000256" key="4">
    <source>
        <dbReference type="ARBA" id="ARBA00022490"/>
    </source>
</evidence>
<evidence type="ECO:0000313" key="14">
    <source>
        <dbReference type="EMBL" id="OMJ18445.1"/>
    </source>
</evidence>
<dbReference type="InterPro" id="IPR048952">
    <property type="entry name" value="AsnRS_N"/>
</dbReference>
<organism evidence="14 15">
    <name type="scientific">Smittium culicis</name>
    <dbReference type="NCBI Taxonomy" id="133412"/>
    <lineage>
        <taxon>Eukaryota</taxon>
        <taxon>Fungi</taxon>
        <taxon>Fungi incertae sedis</taxon>
        <taxon>Zoopagomycota</taxon>
        <taxon>Kickxellomycotina</taxon>
        <taxon>Harpellomycetes</taxon>
        <taxon>Harpellales</taxon>
        <taxon>Legeriomycetaceae</taxon>
        <taxon>Smittium</taxon>
    </lineage>
</organism>
<dbReference type="PANTHER" id="PTHR22594">
    <property type="entry name" value="ASPARTYL/LYSYL-TRNA SYNTHETASE"/>
    <property type="match status" value="1"/>
</dbReference>
<keyword evidence="4" id="KW-0963">Cytoplasm</keyword>
<dbReference type="GO" id="GO:0003676">
    <property type="term" value="F:nucleic acid binding"/>
    <property type="evidence" value="ECO:0007669"/>
    <property type="project" value="InterPro"/>
</dbReference>
<keyword evidence="8" id="KW-0648">Protein biosynthesis</keyword>
<keyword evidence="6" id="KW-0547">Nucleotide-binding</keyword>
<keyword evidence="9" id="KW-0030">Aminoacyl-tRNA synthetase</keyword>
<dbReference type="Pfam" id="PF20917">
    <property type="entry name" value="AsnRS_N"/>
    <property type="match status" value="1"/>
</dbReference>
<evidence type="ECO:0000256" key="11">
    <source>
        <dbReference type="ARBA" id="ARBA00047844"/>
    </source>
</evidence>
<dbReference type="EMBL" id="LSSN01001746">
    <property type="protein sequence ID" value="OMJ18445.1"/>
    <property type="molecule type" value="Genomic_DNA"/>
</dbReference>
<dbReference type="EC" id="6.1.1.22" evidence="3"/>
<evidence type="ECO:0000259" key="13">
    <source>
        <dbReference type="PROSITE" id="PS50862"/>
    </source>
</evidence>
<dbReference type="AlphaFoldDB" id="A0A1R1XV18"/>
<protein>
    <recommendedName>
        <fullName evidence="3">asparagine--tRNA ligase</fullName>
        <ecNumber evidence="3">6.1.1.22</ecNumber>
    </recommendedName>
    <alternativeName>
        <fullName evidence="10">Asparaginyl-tRNA synthetase</fullName>
    </alternativeName>
</protein>
<dbReference type="InterPro" id="IPR004364">
    <property type="entry name" value="Aa-tRNA-synt_II"/>
</dbReference>
<feature type="domain" description="Aminoacyl-transfer RNA synthetases class-II family profile" evidence="13">
    <location>
        <begin position="275"/>
        <end position="567"/>
    </location>
</feature>
<dbReference type="NCBIfam" id="TIGR00457">
    <property type="entry name" value="asnS"/>
    <property type="match status" value="1"/>
</dbReference>
<dbReference type="PROSITE" id="PS50862">
    <property type="entry name" value="AA_TRNA_LIGASE_II"/>
    <property type="match status" value="1"/>
</dbReference>
<dbReference type="InterPro" id="IPR045864">
    <property type="entry name" value="aa-tRNA-synth_II/BPL/LPL"/>
</dbReference>
<dbReference type="InterPro" id="IPR004365">
    <property type="entry name" value="NA-bd_OB_tRNA"/>
</dbReference>
<evidence type="ECO:0000256" key="3">
    <source>
        <dbReference type="ARBA" id="ARBA00012816"/>
    </source>
</evidence>
<evidence type="ECO:0000256" key="5">
    <source>
        <dbReference type="ARBA" id="ARBA00022598"/>
    </source>
</evidence>
<dbReference type="InterPro" id="IPR004522">
    <property type="entry name" value="Asn-tRNA-ligase"/>
</dbReference>
<dbReference type="Proteomes" id="UP000187283">
    <property type="component" value="Unassembled WGS sequence"/>
</dbReference>
<dbReference type="Gene3D" id="3.30.1910.20">
    <property type="entry name" value="asparaginyl-tRNA synthetase, N-terminal domain"/>
    <property type="match status" value="1"/>
</dbReference>
<dbReference type="Gene3D" id="3.30.930.10">
    <property type="entry name" value="Bira Bifunctional Protein, Domain 2"/>
    <property type="match status" value="1"/>
</dbReference>
<evidence type="ECO:0000256" key="12">
    <source>
        <dbReference type="SAM" id="Coils"/>
    </source>
</evidence>
<keyword evidence="15" id="KW-1185">Reference proteome</keyword>
<dbReference type="SUPFAM" id="SSF55681">
    <property type="entry name" value="Class II aaRS and biotin synthetases"/>
    <property type="match status" value="1"/>
</dbReference>
<evidence type="ECO:0000256" key="9">
    <source>
        <dbReference type="ARBA" id="ARBA00023146"/>
    </source>
</evidence>
<dbReference type="InterPro" id="IPR006195">
    <property type="entry name" value="aa-tRNA-synth_II"/>
</dbReference>
<feature type="coiled-coil region" evidence="12">
    <location>
        <begin position="84"/>
        <end position="123"/>
    </location>
</feature>
<dbReference type="GO" id="GO:0005524">
    <property type="term" value="F:ATP binding"/>
    <property type="evidence" value="ECO:0007669"/>
    <property type="project" value="UniProtKB-KW"/>
</dbReference>
<dbReference type="InterPro" id="IPR002312">
    <property type="entry name" value="Asp/Asn-tRNA-synth_IIb"/>
</dbReference>
<evidence type="ECO:0000256" key="1">
    <source>
        <dbReference type="ARBA" id="ARBA00004496"/>
    </source>
</evidence>
<dbReference type="CDD" id="cd04323">
    <property type="entry name" value="AsnRS_cyto_like_N"/>
    <property type="match status" value="1"/>
</dbReference>
<dbReference type="Gene3D" id="2.40.50.140">
    <property type="entry name" value="Nucleic acid-binding proteins"/>
    <property type="match status" value="1"/>
</dbReference>
<evidence type="ECO:0000256" key="6">
    <source>
        <dbReference type="ARBA" id="ARBA00022741"/>
    </source>
</evidence>
<dbReference type="STRING" id="133412.A0A1R1XV18"/>
<gene>
    <name evidence="14" type="ORF">AYI70_g5352</name>
</gene>
<keyword evidence="7" id="KW-0067">ATP-binding</keyword>
<dbReference type="PRINTS" id="PR01042">
    <property type="entry name" value="TRNASYNTHASP"/>
</dbReference>
<dbReference type="InterPro" id="IPR012340">
    <property type="entry name" value="NA-bd_OB-fold"/>
</dbReference>
<keyword evidence="5 14" id="KW-0436">Ligase</keyword>